<dbReference type="Pfam" id="PF00588">
    <property type="entry name" value="SpoU_methylase"/>
    <property type="match status" value="1"/>
</dbReference>
<reference evidence="4 5" key="1">
    <citation type="submission" date="2016-03" db="EMBL/GenBank/DDBJ databases">
        <title>Cyphomyrmex costatus WGS genome.</title>
        <authorList>
            <person name="Nygaard S."/>
            <person name="Hu H."/>
            <person name="Boomsma J."/>
            <person name="Zhang G."/>
        </authorList>
    </citation>
    <scope>NUCLEOTIDE SEQUENCE [LARGE SCALE GENOMIC DNA]</scope>
    <source>
        <strain evidence="4">MS0001</strain>
        <tissue evidence="4">Whole body</tissue>
    </source>
</reference>
<dbReference type="STRING" id="456900.A0A151IPZ5"/>
<dbReference type="GO" id="GO:0030488">
    <property type="term" value="P:tRNA methylation"/>
    <property type="evidence" value="ECO:0007669"/>
    <property type="project" value="InterPro"/>
</dbReference>
<evidence type="ECO:0000313" key="5">
    <source>
        <dbReference type="Proteomes" id="UP000078542"/>
    </source>
</evidence>
<dbReference type="InterPro" id="IPR045330">
    <property type="entry name" value="TRM3/TARBP1"/>
</dbReference>
<dbReference type="EMBL" id="KQ976801">
    <property type="protein sequence ID" value="KYN08228.1"/>
    <property type="molecule type" value="Genomic_DNA"/>
</dbReference>
<accession>A0A151IPZ5</accession>
<evidence type="ECO:0000256" key="1">
    <source>
        <dbReference type="ARBA" id="ARBA00022603"/>
    </source>
</evidence>
<proteinExistence type="predicted"/>
<evidence type="ECO:0000259" key="3">
    <source>
        <dbReference type="Pfam" id="PF00588"/>
    </source>
</evidence>
<protein>
    <submittedName>
        <fullName evidence="4">Putative methyltransferase TARBP1</fullName>
    </submittedName>
</protein>
<dbReference type="InterPro" id="IPR029028">
    <property type="entry name" value="Alpha/beta_knot_MTases"/>
</dbReference>
<dbReference type="InterPro" id="IPR044748">
    <property type="entry name" value="Trm3/TARBP1_C"/>
</dbReference>
<sequence>MDLHNHYLRFSTVNISLLQTINQSISIHHLIQSYSYEIIKEELDIGKLEFYRLLLCYEYQSVFHNIERNDHKQHMISAKIEELNFPSIKMIFPPNCLRNTSEVSLLCDIINLQMLLYYNICSIKQYLQNFLYSNDKYTATSNSRIMYMNILEIFLEFLCLYELHTTKDSKELKSLGHIYLDIVKSWLKLKEDCEWRQFALILPKLVEMFTPTCILFPLWNYFLYEISDLKESLIGLSIMADICFTSSNSINYIQYDIYCKNTFWLLILKGLRSPLQQYRKHALYIMKKAISSMSKNVIFESQLNVTKAQITPFICSDSDTSSSIDNIKKKFFLLYEALEEKKEHLITPTLIHAATLIKVNKEHRACNCFNIVWLQCIFEKILLHENNCIVKWGVSYVCRLDKTIFDDQFLELFIHVLNNNFLYECQTDKKCPGIVKELSQFLEYAEKSNLLNRFLKKISCVNWGPVAIFYIIHALRIISHHAIQHSDWQTTELNAIKFLVETNLSMHSRILRTASQIELLRTIPNYVRKINNLPLLANVLAAFPSEESLTRGTVPWNVITTWLGKVLAREDVITFIKETCTKYSNQDSPEINPRTFSIMVYLLYDANLISLCKTCPVVEALNNWLYTLNGVNIRPYADVISSMNVVEFISHLLYLARKGPHNDMTDFISLHVHVTFNFLIKNMRKMSTEMSYENYTKYTAIVSSHIVNAPFLMSEKDVNVYADKLQNESINLVHDLQNLNIQYLYGLHTLHLSQNILTLPLTKNFYIKRLLNTRMNMHNDVNKEKFLKGKTASEYDLLLLKLLHQYLINSPSWISITIILSNLLQFLEIGLPENVSEIAKILTVIIDNKIISDARDKETLEYIFNLSFTCIINSKRNKIFWTAMENLMGVIINNNFLPLLNAIEFTERYVVKLLNEGENTPRFKRILLSKMKNLDIHNLMKLENVLGNCFLHGFVHRRDKKIENYAHLFIEKQLNQYYSKHIFTLDHNAAIRAEAVILLHRIISNSEFNYAASFVQSLLNELEKNKTKRYFKDSPLHKLKHRIMQILLILEPVLRKEFIPLIQEQLCDFIFSESNQSSVKIMQEWLLIRIFTKNVHLHDQLWLLFAKSIKDRPRCTISVASIVYHVAKLLSHDNQRIFIQTALPYIVQCCLGQQFNARICNQFILTQLYELMKATYGDNSIPEYRGIYQAAVIGLQQESLIKNSSSIQDDFYFSHFHPFNDYCLQTIYYQLPRLTNVSCDEWISPDMFKDLMFMENDCHPLQLCNTGSFLTESTPSIYLTKSFAGDSYGESLENNVETYMEGFNDIQKKIDPLKPIGLCDDIFEMINKFTFSQDIQLQEGLIVVASFVDRSPNLGGIARTCEIFGVKALVVANADCAKDKEFQYLSVSADKWLNILQVKPHELQKFLLDRKNTGWSLIGVEQTVNSISLMTTTFEKRTILVLGNEKDGIPANFIPLFDKCVEIPQIGVTRSLNVHVTAAICIWQYANQHVLK</sequence>
<dbReference type="PANTHER" id="PTHR12029">
    <property type="entry name" value="RNA METHYLTRANSFERASE"/>
    <property type="match status" value="1"/>
</dbReference>
<dbReference type="InterPro" id="IPR001537">
    <property type="entry name" value="SpoU_MeTrfase"/>
</dbReference>
<dbReference type="SUPFAM" id="SSF75217">
    <property type="entry name" value="alpha/beta knot"/>
    <property type="match status" value="1"/>
</dbReference>
<organism evidence="4 5">
    <name type="scientific">Cyphomyrmex costatus</name>
    <dbReference type="NCBI Taxonomy" id="456900"/>
    <lineage>
        <taxon>Eukaryota</taxon>
        <taxon>Metazoa</taxon>
        <taxon>Ecdysozoa</taxon>
        <taxon>Arthropoda</taxon>
        <taxon>Hexapoda</taxon>
        <taxon>Insecta</taxon>
        <taxon>Pterygota</taxon>
        <taxon>Neoptera</taxon>
        <taxon>Endopterygota</taxon>
        <taxon>Hymenoptera</taxon>
        <taxon>Apocrita</taxon>
        <taxon>Aculeata</taxon>
        <taxon>Formicoidea</taxon>
        <taxon>Formicidae</taxon>
        <taxon>Myrmicinae</taxon>
        <taxon>Cyphomyrmex</taxon>
    </lineage>
</organism>
<dbReference type="CDD" id="cd18091">
    <property type="entry name" value="SpoU-like_TRM3-like"/>
    <property type="match status" value="1"/>
</dbReference>
<evidence type="ECO:0000313" key="4">
    <source>
        <dbReference type="EMBL" id="KYN08228.1"/>
    </source>
</evidence>
<dbReference type="GO" id="GO:0003723">
    <property type="term" value="F:RNA binding"/>
    <property type="evidence" value="ECO:0007669"/>
    <property type="project" value="InterPro"/>
</dbReference>
<dbReference type="PANTHER" id="PTHR12029:SF11">
    <property type="entry name" value="METHYLTRANSFERASE TARBP1-RELATED"/>
    <property type="match status" value="1"/>
</dbReference>
<dbReference type="Gene3D" id="3.40.1280.10">
    <property type="match status" value="1"/>
</dbReference>
<dbReference type="GO" id="GO:0016423">
    <property type="term" value="F:tRNA (guanine) methyltransferase activity"/>
    <property type="evidence" value="ECO:0007669"/>
    <property type="project" value="InterPro"/>
</dbReference>
<gene>
    <name evidence="4" type="ORF">ALC62_00791</name>
</gene>
<keyword evidence="2 4" id="KW-0808">Transferase</keyword>
<name>A0A151IPZ5_9HYME</name>
<feature type="domain" description="tRNA/rRNA methyltransferase SpoU type" evidence="3">
    <location>
        <begin position="1341"/>
        <end position="1482"/>
    </location>
</feature>
<dbReference type="InterPro" id="IPR029026">
    <property type="entry name" value="tRNA_m1G_MTases_N"/>
</dbReference>
<keyword evidence="1 4" id="KW-0489">Methyltransferase</keyword>
<keyword evidence="5" id="KW-1185">Reference proteome</keyword>
<evidence type="ECO:0000256" key="2">
    <source>
        <dbReference type="ARBA" id="ARBA00022679"/>
    </source>
</evidence>
<dbReference type="Proteomes" id="UP000078542">
    <property type="component" value="Unassembled WGS sequence"/>
</dbReference>